<protein>
    <submittedName>
        <fullName evidence="2">Uncharacterized protein</fullName>
    </submittedName>
</protein>
<dbReference type="InterPro" id="IPR007922">
    <property type="entry name" value="DciA-like"/>
</dbReference>
<feature type="compositionally biased region" description="Basic and acidic residues" evidence="1">
    <location>
        <begin position="80"/>
        <end position="89"/>
    </location>
</feature>
<evidence type="ECO:0000313" key="2">
    <source>
        <dbReference type="EMBL" id="OIQ92039.1"/>
    </source>
</evidence>
<evidence type="ECO:0000256" key="1">
    <source>
        <dbReference type="SAM" id="MobiDB-lite"/>
    </source>
</evidence>
<dbReference type="EMBL" id="MLJW01000242">
    <property type="protein sequence ID" value="OIQ92039.1"/>
    <property type="molecule type" value="Genomic_DNA"/>
</dbReference>
<proteinExistence type="predicted"/>
<reference evidence="2" key="1">
    <citation type="submission" date="2016-10" db="EMBL/GenBank/DDBJ databases">
        <title>Sequence of Gallionella enrichment culture.</title>
        <authorList>
            <person name="Poehlein A."/>
            <person name="Muehling M."/>
            <person name="Daniel R."/>
        </authorList>
    </citation>
    <scope>NUCLEOTIDE SEQUENCE</scope>
</reference>
<comment type="caution">
    <text evidence="2">The sequence shown here is derived from an EMBL/GenBank/DDBJ whole genome shotgun (WGS) entry which is preliminary data.</text>
</comment>
<accession>A0A1J5RJ70</accession>
<gene>
    <name evidence="2" type="ORF">GALL_260310</name>
</gene>
<sequence length="201" mass="21484">MSADDPHRPDEPPEDSARDEAASAHVDDGIPVGELIELTPPAEVARAALNRARAAAAARGIRPGQEARRRTPLDPPRGSPGRDGRDPRLVGDSLASLLRDRGWVQDVSVGGVIGRWREVVGAEIADHCTPESFEDGVLLIRTDSTAWAANLRVLTSQLLRRLADDVGEGVVREVSVLGPAGPGFSRGRRTVRGRGPRDTYG</sequence>
<name>A0A1J5RJ70_9ZZZZ</name>
<feature type="region of interest" description="Disordered" evidence="1">
    <location>
        <begin position="56"/>
        <end position="90"/>
    </location>
</feature>
<dbReference type="AlphaFoldDB" id="A0A1J5RJ70"/>
<organism evidence="2">
    <name type="scientific">mine drainage metagenome</name>
    <dbReference type="NCBI Taxonomy" id="410659"/>
    <lineage>
        <taxon>unclassified sequences</taxon>
        <taxon>metagenomes</taxon>
        <taxon>ecological metagenomes</taxon>
    </lineage>
</organism>
<dbReference type="PANTHER" id="PTHR36456:SF1">
    <property type="entry name" value="UPF0232 PROTEIN SCO3875"/>
    <property type="match status" value="1"/>
</dbReference>
<feature type="region of interest" description="Disordered" evidence="1">
    <location>
        <begin position="1"/>
        <end position="35"/>
    </location>
</feature>
<dbReference type="PANTHER" id="PTHR36456">
    <property type="entry name" value="UPF0232 PROTEIN SCO3875"/>
    <property type="match status" value="1"/>
</dbReference>
<dbReference type="Pfam" id="PF05258">
    <property type="entry name" value="DciA"/>
    <property type="match status" value="1"/>
</dbReference>
<feature type="compositionally biased region" description="Basic and acidic residues" evidence="1">
    <location>
        <begin position="1"/>
        <end position="28"/>
    </location>
</feature>